<evidence type="ECO:0000313" key="3">
    <source>
        <dbReference type="Proteomes" id="UP000317624"/>
    </source>
</evidence>
<dbReference type="OrthoDB" id="5493262at2"/>
<dbReference type="EMBL" id="VMRJ01000007">
    <property type="protein sequence ID" value="TVT37257.1"/>
    <property type="molecule type" value="Genomic_DNA"/>
</dbReference>
<dbReference type="PANTHER" id="PTHR41913">
    <property type="entry name" value="DUF1684 DOMAIN-CONTAINING PROTEIN"/>
    <property type="match status" value="1"/>
</dbReference>
<evidence type="ECO:0000256" key="1">
    <source>
        <dbReference type="SAM" id="SignalP"/>
    </source>
</evidence>
<feature type="chain" id="PRO_5035219617" evidence="1">
    <location>
        <begin position="21"/>
        <end position="205"/>
    </location>
</feature>
<evidence type="ECO:0000313" key="2">
    <source>
        <dbReference type="EMBL" id="TVT37257.1"/>
    </source>
</evidence>
<sequence>MKIVALLAALWLPLGVLGQAQPTPTAHAQQVAAFQQKINHEFSDPAESPLSAAERAAFKSLPFYPVAYQYCVVAKLVRDSTALPFGMPTSANQLHMYRKYGELRFELNGQPQRLTVYQSLALLQKPGFADYLFLPFTDLTNGHGSYGGGRYIDLRIPPAGTTLITLDFNCAYNPSCAYSHAYSCPIPPAENRLAVAIPAGVQSDH</sequence>
<keyword evidence="1" id="KW-0732">Signal</keyword>
<accession>A0A558BL69</accession>
<dbReference type="PANTHER" id="PTHR41913:SF1">
    <property type="entry name" value="DUF1684 DOMAIN-CONTAINING PROTEIN"/>
    <property type="match status" value="1"/>
</dbReference>
<proteinExistence type="predicted"/>
<dbReference type="AlphaFoldDB" id="A0A558BL69"/>
<dbReference type="Pfam" id="PF07920">
    <property type="entry name" value="DUF1684"/>
    <property type="match status" value="1"/>
</dbReference>
<reference evidence="2 3" key="1">
    <citation type="submission" date="2019-07" db="EMBL/GenBank/DDBJ databases">
        <title>Hymenobacter sp. straun FUR1 Genome sequencing and assembly.</title>
        <authorList>
            <person name="Chhetri G."/>
        </authorList>
    </citation>
    <scope>NUCLEOTIDE SEQUENCE [LARGE SCALE GENOMIC DNA]</scope>
    <source>
        <strain evidence="2 3">Fur1</strain>
    </source>
</reference>
<keyword evidence="3" id="KW-1185">Reference proteome</keyword>
<dbReference type="Proteomes" id="UP000317624">
    <property type="component" value="Unassembled WGS sequence"/>
</dbReference>
<dbReference type="InterPro" id="IPR012467">
    <property type="entry name" value="DUF1684"/>
</dbReference>
<protein>
    <submittedName>
        <fullName evidence="2">DUF1684 domain-containing protein</fullName>
    </submittedName>
</protein>
<comment type="caution">
    <text evidence="2">The sequence shown here is derived from an EMBL/GenBank/DDBJ whole genome shotgun (WGS) entry which is preliminary data.</text>
</comment>
<dbReference type="RefSeq" id="WP_144852639.1">
    <property type="nucleotide sequence ID" value="NZ_VMRJ01000007.1"/>
</dbReference>
<feature type="signal peptide" evidence="1">
    <location>
        <begin position="1"/>
        <end position="20"/>
    </location>
</feature>
<organism evidence="2 3">
    <name type="scientific">Hymenobacter setariae</name>
    <dbReference type="NCBI Taxonomy" id="2594794"/>
    <lineage>
        <taxon>Bacteria</taxon>
        <taxon>Pseudomonadati</taxon>
        <taxon>Bacteroidota</taxon>
        <taxon>Cytophagia</taxon>
        <taxon>Cytophagales</taxon>
        <taxon>Hymenobacteraceae</taxon>
        <taxon>Hymenobacter</taxon>
    </lineage>
</organism>
<name>A0A558BL69_9BACT</name>
<gene>
    <name evidence="2" type="ORF">FNT36_22890</name>
</gene>